<keyword evidence="1" id="KW-1133">Transmembrane helix</keyword>
<comment type="caution">
    <text evidence="2">The sequence shown here is derived from an EMBL/GenBank/DDBJ whole genome shotgun (WGS) entry which is preliminary data.</text>
</comment>
<keyword evidence="3" id="KW-1185">Reference proteome</keyword>
<gene>
    <name evidence="2" type="ORF">F0U47_10030</name>
</gene>
<dbReference type="AlphaFoldDB" id="A0A5B1M5J2"/>
<dbReference type="Proteomes" id="UP000324351">
    <property type="component" value="Unassembled WGS sequence"/>
</dbReference>
<sequence length="175" mass="19101">MTAPARRIAIGVAGWLIVLVGIAAIPLPGPGWMLLYAGVKVLSSEFEWADRWLGPIELRALRGAAEAVETVPRVVMSSIFAVGIGAFGVLWIVGPDVPGWWPVDDDWWLAGGPWTGVTLLVSCVLAIALLVYSYRRFFGKPEAVAALSKEIDEADEEIKERLHHEQAKDKAKDKD</sequence>
<keyword evidence="1" id="KW-0472">Membrane</keyword>
<evidence type="ECO:0000313" key="3">
    <source>
        <dbReference type="Proteomes" id="UP000324351"/>
    </source>
</evidence>
<dbReference type="Pfam" id="PF09656">
    <property type="entry name" value="PGPGW"/>
    <property type="match status" value="1"/>
</dbReference>
<feature type="transmembrane region" description="Helical" evidence="1">
    <location>
        <begin position="74"/>
        <end position="94"/>
    </location>
</feature>
<dbReference type="InterPro" id="IPR019099">
    <property type="entry name" value="Uncharacterised_PGPGW_TM"/>
</dbReference>
<accession>A0A5B1M5J2</accession>
<feature type="transmembrane region" description="Helical" evidence="1">
    <location>
        <begin position="7"/>
        <end position="27"/>
    </location>
</feature>
<dbReference type="RefSeq" id="WP_149750163.1">
    <property type="nucleotide sequence ID" value="NZ_VUJW01000003.1"/>
</dbReference>
<proteinExistence type="predicted"/>
<feature type="transmembrane region" description="Helical" evidence="1">
    <location>
        <begin position="114"/>
        <end position="132"/>
    </location>
</feature>
<evidence type="ECO:0008006" key="4">
    <source>
        <dbReference type="Google" id="ProtNLM"/>
    </source>
</evidence>
<evidence type="ECO:0000256" key="1">
    <source>
        <dbReference type="SAM" id="Phobius"/>
    </source>
</evidence>
<reference evidence="2 3" key="1">
    <citation type="submission" date="2019-09" db="EMBL/GenBank/DDBJ databases">
        <title>Nocardioides panacisoli sp. nov., isolated from the soil of a ginseng field.</title>
        <authorList>
            <person name="Cho C."/>
        </authorList>
    </citation>
    <scope>NUCLEOTIDE SEQUENCE [LARGE SCALE GENOMIC DNA]</scope>
    <source>
        <strain evidence="2 3">BN140041</strain>
    </source>
</reference>
<dbReference type="EMBL" id="VUJW01000003">
    <property type="protein sequence ID" value="KAA1427758.1"/>
    <property type="molecule type" value="Genomic_DNA"/>
</dbReference>
<protein>
    <recommendedName>
        <fullName evidence="4">TIGR02611 family protein</fullName>
    </recommendedName>
</protein>
<reference evidence="2 3" key="2">
    <citation type="submission" date="2019-09" db="EMBL/GenBank/DDBJ databases">
        <authorList>
            <person name="Jin C."/>
        </authorList>
    </citation>
    <scope>NUCLEOTIDE SEQUENCE [LARGE SCALE GENOMIC DNA]</scope>
    <source>
        <strain evidence="2 3">BN140041</strain>
    </source>
</reference>
<name>A0A5B1M5J2_9ACTN</name>
<organism evidence="2 3">
    <name type="scientific">Nocardioides antri</name>
    <dbReference type="NCBI Taxonomy" id="2607659"/>
    <lineage>
        <taxon>Bacteria</taxon>
        <taxon>Bacillati</taxon>
        <taxon>Actinomycetota</taxon>
        <taxon>Actinomycetes</taxon>
        <taxon>Propionibacteriales</taxon>
        <taxon>Nocardioidaceae</taxon>
        <taxon>Nocardioides</taxon>
    </lineage>
</organism>
<evidence type="ECO:0000313" key="2">
    <source>
        <dbReference type="EMBL" id="KAA1427758.1"/>
    </source>
</evidence>
<keyword evidence="1" id="KW-0812">Transmembrane</keyword>